<keyword evidence="3" id="KW-1185">Reference proteome</keyword>
<sequence>MAEEAGRRRLLHGQRRAEARRLGGAGLAEARRLGGAGLAEAGGWAALGGRRQGGRLWRGAAGRRWGVARPAPARRKVGAEEFGWGLREEDGKWGRLK</sequence>
<reference evidence="2 3" key="1">
    <citation type="submission" date="2024-04" db="EMBL/GenBank/DDBJ databases">
        <authorList>
            <person name="Fracassetti M."/>
        </authorList>
    </citation>
    <scope>NUCLEOTIDE SEQUENCE [LARGE SCALE GENOMIC DNA]</scope>
</reference>
<organism evidence="2 3">
    <name type="scientific">Linum trigynum</name>
    <dbReference type="NCBI Taxonomy" id="586398"/>
    <lineage>
        <taxon>Eukaryota</taxon>
        <taxon>Viridiplantae</taxon>
        <taxon>Streptophyta</taxon>
        <taxon>Embryophyta</taxon>
        <taxon>Tracheophyta</taxon>
        <taxon>Spermatophyta</taxon>
        <taxon>Magnoliopsida</taxon>
        <taxon>eudicotyledons</taxon>
        <taxon>Gunneridae</taxon>
        <taxon>Pentapetalae</taxon>
        <taxon>rosids</taxon>
        <taxon>fabids</taxon>
        <taxon>Malpighiales</taxon>
        <taxon>Linaceae</taxon>
        <taxon>Linum</taxon>
    </lineage>
</organism>
<dbReference type="AlphaFoldDB" id="A0AAV2G3S2"/>
<evidence type="ECO:0000313" key="2">
    <source>
        <dbReference type="EMBL" id="CAL1405333.1"/>
    </source>
</evidence>
<gene>
    <name evidence="1" type="ORF">LTRI10_LOCUS32176</name>
    <name evidence="2" type="ORF">LTRI10_LOCUS45127</name>
</gene>
<accession>A0AAV2G3S2</accession>
<name>A0AAV2G3S2_9ROSI</name>
<evidence type="ECO:0000313" key="1">
    <source>
        <dbReference type="EMBL" id="CAL1391455.1"/>
    </source>
</evidence>
<protein>
    <submittedName>
        <fullName evidence="2">Uncharacterized protein</fullName>
    </submittedName>
</protein>
<evidence type="ECO:0000313" key="3">
    <source>
        <dbReference type="Proteomes" id="UP001497516"/>
    </source>
</evidence>
<dbReference type="Proteomes" id="UP001497516">
    <property type="component" value="Chromosome 6"/>
</dbReference>
<dbReference type="Proteomes" id="UP001497516">
    <property type="component" value="Chromosome 8"/>
</dbReference>
<proteinExistence type="predicted"/>
<dbReference type="EMBL" id="OZ034819">
    <property type="protein sequence ID" value="CAL1391455.1"/>
    <property type="molecule type" value="Genomic_DNA"/>
</dbReference>
<dbReference type="EMBL" id="OZ034821">
    <property type="protein sequence ID" value="CAL1405333.1"/>
    <property type="molecule type" value="Genomic_DNA"/>
</dbReference>